<feature type="binding site" evidence="7">
    <location>
        <position position="90"/>
    </location>
    <ligand>
        <name>5-phospho-alpha-D-ribose 1-diphosphate</name>
        <dbReference type="ChEBI" id="CHEBI:58017"/>
        <note>ligand shared between dimeric partners</note>
    </ligand>
</feature>
<keyword evidence="6 7" id="KW-0665">Pyrimidine biosynthesis</keyword>
<comment type="cofactor">
    <cofactor evidence="7">
        <name>Mg(2+)</name>
        <dbReference type="ChEBI" id="CHEBI:18420"/>
    </cofactor>
</comment>
<evidence type="ECO:0000313" key="10">
    <source>
        <dbReference type="Proteomes" id="UP000604066"/>
    </source>
</evidence>
<dbReference type="InterPro" id="IPR006273">
    <property type="entry name" value="Orotate_PRibTrfase_bac"/>
</dbReference>
<dbReference type="InterPro" id="IPR023031">
    <property type="entry name" value="OPRT"/>
</dbReference>
<evidence type="ECO:0000256" key="4">
    <source>
        <dbReference type="ARBA" id="ARBA00022679"/>
    </source>
</evidence>
<feature type="domain" description="Phosphoribosyltransferase" evidence="8">
    <location>
        <begin position="42"/>
        <end position="149"/>
    </location>
</feature>
<evidence type="ECO:0000256" key="7">
    <source>
        <dbReference type="HAMAP-Rule" id="MF_01208"/>
    </source>
</evidence>
<dbReference type="CDD" id="cd06223">
    <property type="entry name" value="PRTases_typeI"/>
    <property type="match status" value="1"/>
</dbReference>
<dbReference type="InterPro" id="IPR000836">
    <property type="entry name" value="PRTase_dom"/>
</dbReference>
<evidence type="ECO:0000256" key="2">
    <source>
        <dbReference type="ARBA" id="ARBA00011971"/>
    </source>
</evidence>
<proteinExistence type="inferred from homology"/>
<dbReference type="SUPFAM" id="SSF53271">
    <property type="entry name" value="PRTase-like"/>
    <property type="match status" value="1"/>
</dbReference>
<evidence type="ECO:0000313" key="9">
    <source>
        <dbReference type="EMBL" id="NYE58266.1"/>
    </source>
</evidence>
<comment type="caution">
    <text evidence="9">The sequence shown here is derived from an EMBL/GenBank/DDBJ whole genome shotgun (WGS) entry which is preliminary data.</text>
</comment>
<evidence type="ECO:0000256" key="3">
    <source>
        <dbReference type="ARBA" id="ARBA00022676"/>
    </source>
</evidence>
<accession>A0ABX2RAQ0</accession>
<dbReference type="InterPro" id="IPR029057">
    <property type="entry name" value="PRTase-like"/>
</dbReference>
<dbReference type="PANTHER" id="PTHR19278">
    <property type="entry name" value="OROTATE PHOSPHORIBOSYLTRANSFERASE"/>
    <property type="match status" value="1"/>
</dbReference>
<comment type="function">
    <text evidence="7">Catalyzes the transfer of a ribosyl phosphate group from 5-phosphoribose 1-diphosphate to orotate, leading to the formation of orotidine monophosphate (OMP).</text>
</comment>
<gene>
    <name evidence="7" type="primary">pyrE</name>
    <name evidence="9" type="ORF">HDG70_002017</name>
</gene>
<dbReference type="Pfam" id="PF00156">
    <property type="entry name" value="Pribosyltran"/>
    <property type="match status" value="1"/>
</dbReference>
<dbReference type="GO" id="GO:0004588">
    <property type="term" value="F:orotate phosphoribosyltransferase activity"/>
    <property type="evidence" value="ECO:0007669"/>
    <property type="project" value="UniProtKB-EC"/>
</dbReference>
<dbReference type="NCBIfam" id="TIGR01367">
    <property type="entry name" value="pyrE_Therm"/>
    <property type="match status" value="1"/>
</dbReference>
<dbReference type="EMBL" id="JACCBS010000003">
    <property type="protein sequence ID" value="NYE58266.1"/>
    <property type="molecule type" value="Genomic_DNA"/>
</dbReference>
<evidence type="ECO:0000256" key="1">
    <source>
        <dbReference type="ARBA" id="ARBA00004889"/>
    </source>
</evidence>
<dbReference type="Gene3D" id="3.40.50.2020">
    <property type="match status" value="1"/>
</dbReference>
<dbReference type="PANTHER" id="PTHR19278:SF9">
    <property type="entry name" value="URIDINE 5'-MONOPHOSPHATE SYNTHASE"/>
    <property type="match status" value="1"/>
</dbReference>
<comment type="similarity">
    <text evidence="7">Belongs to the purine/pyrimidine phosphoribosyltransferase family. PyrE subfamily.</text>
</comment>
<reference evidence="9 10" key="1">
    <citation type="submission" date="2020-07" db="EMBL/GenBank/DDBJ databases">
        <title>Genomic Encyclopedia of Type Strains, Phase III (KMG-III): the genomes of soil and plant-associated and newly described type strains.</title>
        <authorList>
            <person name="Whitman W."/>
        </authorList>
    </citation>
    <scope>NUCLEOTIDE SEQUENCE [LARGE SCALE GENOMIC DNA]</scope>
    <source>
        <strain evidence="9 10">DSM 11255</strain>
    </source>
</reference>
<feature type="binding site" evidence="7">
    <location>
        <position position="145"/>
    </location>
    <ligand>
        <name>orotate</name>
        <dbReference type="ChEBI" id="CHEBI:30839"/>
    </ligand>
</feature>
<organism evidence="9 10">
    <name type="scientific">Carboxydothermus ferrireducens DSM 11255</name>
    <dbReference type="NCBI Taxonomy" id="1119529"/>
    <lineage>
        <taxon>Bacteria</taxon>
        <taxon>Bacillati</taxon>
        <taxon>Bacillota</taxon>
        <taxon>Clostridia</taxon>
        <taxon>Thermoanaerobacterales</taxon>
        <taxon>Thermoanaerobacteraceae</taxon>
        <taxon>Carboxydothermus</taxon>
    </lineage>
</organism>
<feature type="binding site" evidence="7">
    <location>
        <position position="117"/>
    </location>
    <ligand>
        <name>orotate</name>
        <dbReference type="ChEBI" id="CHEBI:30839"/>
    </ligand>
</feature>
<comment type="caution">
    <text evidence="7">Lacks conserved residue(s) required for the propagation of feature annotation.</text>
</comment>
<dbReference type="HAMAP" id="MF_01208">
    <property type="entry name" value="PyrE"/>
    <property type="match status" value="1"/>
</dbReference>
<sequence length="188" mass="20590">MELYKLFLEKKALLEGHFKLSSGLHSNKYFQCALLTAEPEIAEMLCKNLAQKLRADKIEANLVIGPAIGGIILAYEMARALKVKAFFAEREEGQMRLRRGFTVKPDDKVIVVEDVVTTGGSTREVMDLVQSMGGEVVAVASLVDRSGGKVDFGVPFYPLLKVNVETYSPENCPLCAEGVPVVKPGSRK</sequence>
<comment type="pathway">
    <text evidence="1 7">Pyrimidine metabolism; UMP biosynthesis via de novo pathway; UMP from orotate: step 1/2.</text>
</comment>
<comment type="subunit">
    <text evidence="7">Homodimer.</text>
</comment>
<evidence type="ECO:0000259" key="8">
    <source>
        <dbReference type="Pfam" id="PF00156"/>
    </source>
</evidence>
<dbReference type="RefSeq" id="WP_034541963.1">
    <property type="nucleotide sequence ID" value="NZ_ATYG01000022.1"/>
</dbReference>
<keyword evidence="10" id="KW-1185">Reference proteome</keyword>
<name>A0ABX2RAQ0_9THEO</name>
<dbReference type="EC" id="2.4.2.10" evidence="2 7"/>
<keyword evidence="4 7" id="KW-0808">Transferase</keyword>
<comment type="catalytic activity">
    <reaction evidence="7">
        <text>orotidine 5'-phosphate + diphosphate = orotate + 5-phospho-alpha-D-ribose 1-diphosphate</text>
        <dbReference type="Rhea" id="RHEA:10380"/>
        <dbReference type="ChEBI" id="CHEBI:30839"/>
        <dbReference type="ChEBI" id="CHEBI:33019"/>
        <dbReference type="ChEBI" id="CHEBI:57538"/>
        <dbReference type="ChEBI" id="CHEBI:58017"/>
        <dbReference type="EC" id="2.4.2.10"/>
    </reaction>
</comment>
<evidence type="ECO:0000256" key="5">
    <source>
        <dbReference type="ARBA" id="ARBA00022842"/>
    </source>
</evidence>
<dbReference type="Proteomes" id="UP000604066">
    <property type="component" value="Unassembled WGS sequence"/>
</dbReference>
<feature type="binding site" description="in other chain" evidence="7">
    <location>
        <begin position="113"/>
        <end position="121"/>
    </location>
    <ligand>
        <name>5-phospho-alpha-D-ribose 1-diphosphate</name>
        <dbReference type="ChEBI" id="CHEBI:58017"/>
        <note>ligand shared between dimeric partners</note>
    </ligand>
</feature>
<evidence type="ECO:0000256" key="6">
    <source>
        <dbReference type="ARBA" id="ARBA00022975"/>
    </source>
</evidence>
<protein>
    <recommendedName>
        <fullName evidence="2 7">Orotate phosphoribosyltransferase</fullName>
        <shortName evidence="7">OPRT</shortName>
        <shortName evidence="7">OPRTase</shortName>
        <ecNumber evidence="2 7">2.4.2.10</ecNumber>
    </recommendedName>
</protein>
<keyword evidence="3 7" id="KW-0328">Glycosyltransferase</keyword>
<keyword evidence="5 7" id="KW-0460">Magnesium</keyword>